<dbReference type="EC" id="3.5.4.43" evidence="3"/>
<accession>A0A645AE56</accession>
<keyword evidence="1 3" id="KW-0378">Hydrolase</keyword>
<gene>
    <name evidence="3" type="primary">atzB_1</name>
    <name evidence="3" type="ORF">SDC9_98231</name>
</gene>
<dbReference type="InterPro" id="IPR050287">
    <property type="entry name" value="MTA/SAH_deaminase"/>
</dbReference>
<dbReference type="EMBL" id="VSSQ01013435">
    <property type="protein sequence ID" value="MPM51482.1"/>
    <property type="molecule type" value="Genomic_DNA"/>
</dbReference>
<evidence type="ECO:0000313" key="3">
    <source>
        <dbReference type="EMBL" id="MPM51482.1"/>
    </source>
</evidence>
<reference evidence="3" key="1">
    <citation type="submission" date="2019-08" db="EMBL/GenBank/DDBJ databases">
        <authorList>
            <person name="Kucharzyk K."/>
            <person name="Murdoch R.W."/>
            <person name="Higgins S."/>
            <person name="Loffler F."/>
        </authorList>
    </citation>
    <scope>NUCLEOTIDE SEQUENCE</scope>
</reference>
<dbReference type="Pfam" id="PF01979">
    <property type="entry name" value="Amidohydro_1"/>
    <property type="match status" value="1"/>
</dbReference>
<dbReference type="Gene3D" id="3.20.20.140">
    <property type="entry name" value="Metal-dependent hydrolases"/>
    <property type="match status" value="1"/>
</dbReference>
<feature type="domain" description="Amidohydrolase-related" evidence="2">
    <location>
        <begin position="56"/>
        <end position="427"/>
    </location>
</feature>
<proteinExistence type="predicted"/>
<comment type="caution">
    <text evidence="3">The sequence shown here is derived from an EMBL/GenBank/DDBJ whole genome shotgun (WGS) entry which is preliminary data.</text>
</comment>
<dbReference type="InterPro" id="IPR032466">
    <property type="entry name" value="Metal_Hydrolase"/>
</dbReference>
<dbReference type="CDD" id="cd01298">
    <property type="entry name" value="ATZ_TRZ_like"/>
    <property type="match status" value="1"/>
</dbReference>
<name>A0A645AE56_9ZZZZ</name>
<evidence type="ECO:0000256" key="1">
    <source>
        <dbReference type="ARBA" id="ARBA00022801"/>
    </source>
</evidence>
<evidence type="ECO:0000259" key="2">
    <source>
        <dbReference type="Pfam" id="PF01979"/>
    </source>
</evidence>
<organism evidence="3">
    <name type="scientific">bioreactor metagenome</name>
    <dbReference type="NCBI Taxonomy" id="1076179"/>
    <lineage>
        <taxon>unclassified sequences</taxon>
        <taxon>metagenomes</taxon>
        <taxon>ecological metagenomes</taxon>
    </lineage>
</organism>
<dbReference type="Gene3D" id="2.30.40.10">
    <property type="entry name" value="Urease, subunit C, domain 1"/>
    <property type="match status" value="1"/>
</dbReference>
<dbReference type="AlphaFoldDB" id="A0A645AE56"/>
<dbReference type="SUPFAM" id="SSF51556">
    <property type="entry name" value="Metallo-dependent hydrolases"/>
    <property type="match status" value="1"/>
</dbReference>
<dbReference type="InterPro" id="IPR011059">
    <property type="entry name" value="Metal-dep_hydrolase_composite"/>
</dbReference>
<protein>
    <submittedName>
        <fullName evidence="3">Hydroxydechloroatrazine ethylaminohydrolase</fullName>
        <ecNumber evidence="3">3.5.4.43</ecNumber>
    </submittedName>
</protein>
<dbReference type="SUPFAM" id="SSF51338">
    <property type="entry name" value="Composite domain of metallo-dependent hydrolases"/>
    <property type="match status" value="1"/>
</dbReference>
<dbReference type="PANTHER" id="PTHR43794">
    <property type="entry name" value="AMINOHYDROLASE SSNA-RELATED"/>
    <property type="match status" value="1"/>
</dbReference>
<dbReference type="GO" id="GO:0018763">
    <property type="term" value="F:hydroxydechloroatrazine ethylaminohydrolase activity"/>
    <property type="evidence" value="ECO:0007669"/>
    <property type="project" value="UniProtKB-EC"/>
</dbReference>
<sequence>MKILIKNAIAVVEHVNTKELFSVKNNSILIDGNIISKIGFNLQDEADEVIDATGMIVYPGLVNTHHHLMQAFARNIPSAQKLELFDWLHIVFDVLAKVDEQFMYYTMMVSGGELLKYGCTTLFDHQYSYPHGQNIELIDSQFRGAKELGIRYICGRGGITRGAANGGLAPESIVETTDQFIRNTQKVIEKYKSNEKYAMQGVAVAPCSPFTVTEDAMVESAKLARAYNVRLHTHLCETMDEERFCLETYGMRPLDWAEKTGVIGADTWYAHGIHFNDEEIERLAATKTGVAHCPISNMKLSSGICRIADMLEKGVRIGLAVDGSASNDGSNMLEELRVSYLLHRLNSSNKAPDGRELLNIATLGGAEILGLDSFTGSLEVGKAADLFMIDIKKDADNVGAYDDPVSMLATVGYKKPVDLTMVNGKIVVRDGHLTGIDERAMADKAYSYYKRMLKRT</sequence>
<dbReference type="PANTHER" id="PTHR43794:SF11">
    <property type="entry name" value="AMIDOHYDROLASE-RELATED DOMAIN-CONTAINING PROTEIN"/>
    <property type="match status" value="1"/>
</dbReference>
<dbReference type="InterPro" id="IPR006680">
    <property type="entry name" value="Amidohydro-rel"/>
</dbReference>